<dbReference type="RefSeq" id="WP_263249064.1">
    <property type="nucleotide sequence ID" value="NZ_BAABLT010000048.1"/>
</dbReference>
<evidence type="ECO:0000313" key="3">
    <source>
        <dbReference type="Proteomes" id="UP001597018"/>
    </source>
</evidence>
<organism evidence="2 3">
    <name type="scientific">Saccharopolyspora rosea</name>
    <dbReference type="NCBI Taxonomy" id="524884"/>
    <lineage>
        <taxon>Bacteria</taxon>
        <taxon>Bacillati</taxon>
        <taxon>Actinomycetota</taxon>
        <taxon>Actinomycetes</taxon>
        <taxon>Pseudonocardiales</taxon>
        <taxon>Pseudonocardiaceae</taxon>
        <taxon>Saccharopolyspora</taxon>
    </lineage>
</organism>
<evidence type="ECO:0000256" key="1">
    <source>
        <dbReference type="SAM" id="Phobius"/>
    </source>
</evidence>
<gene>
    <name evidence="2" type="ORF">ACFQ16_14830</name>
</gene>
<sequence>MSFRSRYLVYVSGWAAAVAALVVGVPAVLRSRLPEPIAVDWDFTDHPQDSADLRDFVASRLLCWLVVAAFWGWFGLRARTERRWVWTAVLLAATGVVVAGEVVITVLANLDATDFRSAGSLDGQGWVLVCCAVAAFVTWRRAGRRWTELSVPRR</sequence>
<evidence type="ECO:0008006" key="4">
    <source>
        <dbReference type="Google" id="ProtNLM"/>
    </source>
</evidence>
<keyword evidence="3" id="KW-1185">Reference proteome</keyword>
<feature type="transmembrane region" description="Helical" evidence="1">
    <location>
        <begin position="88"/>
        <end position="108"/>
    </location>
</feature>
<proteinExistence type="predicted"/>
<name>A0ABW3FVW7_9PSEU</name>
<feature type="transmembrane region" description="Helical" evidence="1">
    <location>
        <begin position="57"/>
        <end position="76"/>
    </location>
</feature>
<feature type="transmembrane region" description="Helical" evidence="1">
    <location>
        <begin position="123"/>
        <end position="139"/>
    </location>
</feature>
<accession>A0ABW3FVW7</accession>
<dbReference type="Proteomes" id="UP001597018">
    <property type="component" value="Unassembled WGS sequence"/>
</dbReference>
<comment type="caution">
    <text evidence="2">The sequence shown here is derived from an EMBL/GenBank/DDBJ whole genome shotgun (WGS) entry which is preliminary data.</text>
</comment>
<reference evidence="3" key="1">
    <citation type="journal article" date="2019" name="Int. J. Syst. Evol. Microbiol.">
        <title>The Global Catalogue of Microorganisms (GCM) 10K type strain sequencing project: providing services to taxonomists for standard genome sequencing and annotation.</title>
        <authorList>
            <consortium name="The Broad Institute Genomics Platform"/>
            <consortium name="The Broad Institute Genome Sequencing Center for Infectious Disease"/>
            <person name="Wu L."/>
            <person name="Ma J."/>
        </authorList>
    </citation>
    <scope>NUCLEOTIDE SEQUENCE [LARGE SCALE GENOMIC DNA]</scope>
    <source>
        <strain evidence="3">CCUG 56401</strain>
    </source>
</reference>
<keyword evidence="1" id="KW-0472">Membrane</keyword>
<keyword evidence="1" id="KW-0812">Transmembrane</keyword>
<evidence type="ECO:0000313" key="2">
    <source>
        <dbReference type="EMBL" id="MFD0921020.1"/>
    </source>
</evidence>
<feature type="transmembrane region" description="Helical" evidence="1">
    <location>
        <begin position="7"/>
        <end position="29"/>
    </location>
</feature>
<keyword evidence="1" id="KW-1133">Transmembrane helix</keyword>
<protein>
    <recommendedName>
        <fullName evidence="4">DUF1648 domain-containing protein</fullName>
    </recommendedName>
</protein>
<dbReference type="EMBL" id="JBHTIW010000010">
    <property type="protein sequence ID" value="MFD0921020.1"/>
    <property type="molecule type" value="Genomic_DNA"/>
</dbReference>